<sequence length="402" mass="44005">MQAPASIEMVSQNANQPVSSPTDPDPAEYLNDPRFHQSFTLAPGPDRPDPFQVTYCDYGYRNADDPEREHVLLFCGPLLGSRYLHVAKDALAKKHGVRIINPDRPGFGGTTHVDAPDRVRLWLEIVPALLQHLGIRHVSLAAHSGGTIYALNTLLHQRHILSPSRPYVALAAPWVHQSRSGSALMILAGGLPEAVLGGFHTLAGFSQKHVAPVASAVSGFFPSMQAVSGLLPTSLRTSPASPPPPPLAAEVSENARMAEFEERIWPRLIEMVYAGDMRGLSQDAILLLKRAGHPGYWGSWGDYDELVTLLAEAERNLESTAKLKVDVFWAEEDHMIGVDKGPKWFEGCWRAEQCRGAIEYASCVVPGTDHEGIVELKFDMFERILRSVGGTNEGDLELPSTT</sequence>
<dbReference type="SUPFAM" id="SSF53474">
    <property type="entry name" value="alpha/beta-Hydrolases"/>
    <property type="match status" value="1"/>
</dbReference>
<dbReference type="GeneID" id="34565840"/>
<protein>
    <recommendedName>
        <fullName evidence="4">AB hydrolase-1 domain-containing protein</fullName>
    </recommendedName>
</protein>
<evidence type="ECO:0000313" key="2">
    <source>
        <dbReference type="EMBL" id="OHE91976.1"/>
    </source>
</evidence>
<accession>A0A1G4AS87</accession>
<gene>
    <name evidence="2" type="ORF">CORC01_12712</name>
</gene>
<proteinExistence type="predicted"/>
<feature type="compositionally biased region" description="Polar residues" evidence="1">
    <location>
        <begin position="9"/>
        <end position="22"/>
    </location>
</feature>
<feature type="region of interest" description="Disordered" evidence="1">
    <location>
        <begin position="1"/>
        <end position="46"/>
    </location>
</feature>
<evidence type="ECO:0008006" key="4">
    <source>
        <dbReference type="Google" id="ProtNLM"/>
    </source>
</evidence>
<reference evidence="2 3" key="1">
    <citation type="submission" date="2016-09" db="EMBL/GenBank/DDBJ databases">
        <authorList>
            <person name="Capua I."/>
            <person name="De Benedictis P."/>
            <person name="Joannis T."/>
            <person name="Lombin L.H."/>
            <person name="Cattoli G."/>
        </authorList>
    </citation>
    <scope>NUCLEOTIDE SEQUENCE [LARGE SCALE GENOMIC DNA]</scope>
    <source>
        <strain evidence="2 3">IMI 309357</strain>
    </source>
</reference>
<dbReference type="EMBL" id="MJBS01000163">
    <property type="protein sequence ID" value="OHE91976.1"/>
    <property type="molecule type" value="Genomic_DNA"/>
</dbReference>
<organism evidence="2 3">
    <name type="scientific">Colletotrichum orchidophilum</name>
    <dbReference type="NCBI Taxonomy" id="1209926"/>
    <lineage>
        <taxon>Eukaryota</taxon>
        <taxon>Fungi</taxon>
        <taxon>Dikarya</taxon>
        <taxon>Ascomycota</taxon>
        <taxon>Pezizomycotina</taxon>
        <taxon>Sordariomycetes</taxon>
        <taxon>Hypocreomycetidae</taxon>
        <taxon>Glomerellales</taxon>
        <taxon>Glomerellaceae</taxon>
        <taxon>Colletotrichum</taxon>
    </lineage>
</organism>
<comment type="caution">
    <text evidence="2">The sequence shown here is derived from an EMBL/GenBank/DDBJ whole genome shotgun (WGS) entry which is preliminary data.</text>
</comment>
<evidence type="ECO:0000313" key="3">
    <source>
        <dbReference type="Proteomes" id="UP000176998"/>
    </source>
</evidence>
<dbReference type="Gene3D" id="3.40.50.1820">
    <property type="entry name" value="alpha/beta hydrolase"/>
    <property type="match status" value="1"/>
</dbReference>
<dbReference type="Proteomes" id="UP000176998">
    <property type="component" value="Unassembled WGS sequence"/>
</dbReference>
<dbReference type="STRING" id="1209926.A0A1G4AS87"/>
<dbReference type="OrthoDB" id="294702at2759"/>
<name>A0A1G4AS87_9PEZI</name>
<dbReference type="AlphaFoldDB" id="A0A1G4AS87"/>
<dbReference type="InterPro" id="IPR029058">
    <property type="entry name" value="AB_hydrolase_fold"/>
</dbReference>
<dbReference type="RefSeq" id="XP_022469148.1">
    <property type="nucleotide sequence ID" value="XM_022624330.1"/>
</dbReference>
<keyword evidence="3" id="KW-1185">Reference proteome</keyword>
<evidence type="ECO:0000256" key="1">
    <source>
        <dbReference type="SAM" id="MobiDB-lite"/>
    </source>
</evidence>